<dbReference type="Pfam" id="PF03140">
    <property type="entry name" value="DUF247"/>
    <property type="match status" value="1"/>
</dbReference>
<dbReference type="AlphaFoldDB" id="A0AA39TCB6"/>
<feature type="compositionally biased region" description="Basic and acidic residues" evidence="1">
    <location>
        <begin position="1"/>
        <end position="20"/>
    </location>
</feature>
<dbReference type="PANTHER" id="PTHR31170:SF9">
    <property type="entry name" value="PROTEIN, PUTATIVE (DUF247)-RELATED"/>
    <property type="match status" value="1"/>
</dbReference>
<protein>
    <submittedName>
        <fullName evidence="3">Uncharacterized protein</fullName>
    </submittedName>
</protein>
<gene>
    <name evidence="3" type="ORF">LWI29_000476</name>
</gene>
<reference evidence="3" key="2">
    <citation type="submission" date="2023-06" db="EMBL/GenBank/DDBJ databases">
        <authorList>
            <person name="Swenson N.G."/>
            <person name="Wegrzyn J.L."/>
            <person name="Mcevoy S.L."/>
        </authorList>
    </citation>
    <scope>NUCLEOTIDE SEQUENCE</scope>
    <source>
        <strain evidence="3">NS2018</strain>
        <tissue evidence="3">Leaf</tissue>
    </source>
</reference>
<feature type="compositionally biased region" description="Acidic residues" evidence="1">
    <location>
        <begin position="21"/>
        <end position="33"/>
    </location>
</feature>
<evidence type="ECO:0000256" key="2">
    <source>
        <dbReference type="SAM" id="Phobius"/>
    </source>
</evidence>
<dbReference type="PANTHER" id="PTHR31170">
    <property type="entry name" value="BNAC04G53230D PROTEIN"/>
    <property type="match status" value="1"/>
</dbReference>
<accession>A0AA39TCB6</accession>
<comment type="caution">
    <text evidence="3">The sequence shown here is derived from an EMBL/GenBank/DDBJ whole genome shotgun (WGS) entry which is preliminary data.</text>
</comment>
<evidence type="ECO:0000313" key="4">
    <source>
        <dbReference type="Proteomes" id="UP001168877"/>
    </source>
</evidence>
<dbReference type="EMBL" id="JAUESC010000001">
    <property type="protein sequence ID" value="KAK0606546.1"/>
    <property type="molecule type" value="Genomic_DNA"/>
</dbReference>
<feature type="transmembrane region" description="Helical" evidence="2">
    <location>
        <begin position="487"/>
        <end position="509"/>
    </location>
</feature>
<dbReference type="InterPro" id="IPR004158">
    <property type="entry name" value="DUF247_pln"/>
</dbReference>
<proteinExistence type="predicted"/>
<name>A0AA39TCB6_ACESA</name>
<feature type="region of interest" description="Disordered" evidence="1">
    <location>
        <begin position="1"/>
        <end position="72"/>
    </location>
</feature>
<evidence type="ECO:0000313" key="3">
    <source>
        <dbReference type="EMBL" id="KAK0606546.1"/>
    </source>
</evidence>
<keyword evidence="4" id="KW-1185">Reference proteome</keyword>
<reference evidence="3" key="1">
    <citation type="journal article" date="2022" name="Plant J.">
        <title>Strategies of tolerance reflected in two North American maple genomes.</title>
        <authorList>
            <person name="McEvoy S.L."/>
            <person name="Sezen U.U."/>
            <person name="Trouern-Trend A."/>
            <person name="McMahon S.M."/>
            <person name="Schaberg P.G."/>
            <person name="Yang J."/>
            <person name="Wegrzyn J.L."/>
            <person name="Swenson N.G."/>
        </authorList>
    </citation>
    <scope>NUCLEOTIDE SEQUENCE</scope>
    <source>
        <strain evidence="3">NS2018</strain>
    </source>
</reference>
<sequence>MEEKRREREAPDDVNEKEMDVIEESDDVNEMEILEEKRREILEAPLPPTPIKFEKNDLTSSSSDQHEQHQPKDSIIDIKELEELMKFLGDHVDYNLKDIHVPVPQCCIYRVPKDLRKINDVAYTPRVISIGPLHHGDKEFIEMEKQKLRYLLEFSKRVGAEKLKEFKRFIEDNEQHIRNYYQENSSLPSPKFVSMILHDAVFIIEVFLKYWLQEGTFDFFLHTPTMLNAIDHDLQLLENQLPYFVLQKLIEQGAFHNVTNEKNPDHDPLLILSHKFFLNSKPVVFPKPNYQIKHFTDLRRYFLLKNFCPVEEPGEIRDLPIATKLHRSGVKFMMGIEDSLEISCKHVKNAIRIPYLKSCELPIPGIKEVELQISRFEVHDYTECLYRNMMALEQCHYPGETHICNFILVMDYLINTVGDVDLLVDEGIIVNNLGDNASIAKMLNNLFLQITSNRSDSYNISKKLKEHYDNRWNHTMATFKTVYFSDIWTGTATVAAVILLVLTLIQTVFSIMS</sequence>
<keyword evidence="2" id="KW-0812">Transmembrane</keyword>
<evidence type="ECO:0000256" key="1">
    <source>
        <dbReference type="SAM" id="MobiDB-lite"/>
    </source>
</evidence>
<keyword evidence="2" id="KW-0472">Membrane</keyword>
<organism evidence="3 4">
    <name type="scientific">Acer saccharum</name>
    <name type="common">Sugar maple</name>
    <dbReference type="NCBI Taxonomy" id="4024"/>
    <lineage>
        <taxon>Eukaryota</taxon>
        <taxon>Viridiplantae</taxon>
        <taxon>Streptophyta</taxon>
        <taxon>Embryophyta</taxon>
        <taxon>Tracheophyta</taxon>
        <taxon>Spermatophyta</taxon>
        <taxon>Magnoliopsida</taxon>
        <taxon>eudicotyledons</taxon>
        <taxon>Gunneridae</taxon>
        <taxon>Pentapetalae</taxon>
        <taxon>rosids</taxon>
        <taxon>malvids</taxon>
        <taxon>Sapindales</taxon>
        <taxon>Sapindaceae</taxon>
        <taxon>Hippocastanoideae</taxon>
        <taxon>Acereae</taxon>
        <taxon>Acer</taxon>
    </lineage>
</organism>
<keyword evidence="2" id="KW-1133">Transmembrane helix</keyword>
<dbReference type="Proteomes" id="UP001168877">
    <property type="component" value="Unassembled WGS sequence"/>
</dbReference>